<name>A0A922FQ23_CARIL</name>
<keyword evidence="3 5" id="KW-0418">Kinase</keyword>
<evidence type="ECO:0000256" key="4">
    <source>
        <dbReference type="ARBA" id="ARBA00022840"/>
    </source>
</evidence>
<dbReference type="PANTHER" id="PTHR11441:SF12">
    <property type="entry name" value="THYMIDINE KINASE A"/>
    <property type="match status" value="1"/>
</dbReference>
<gene>
    <name evidence="7" type="ORF">I3842_03G268000</name>
</gene>
<sequence>MNFLPFDLHQPTTFSVDSFTIFKFPPFPFLKSPGFCLSTTASMASFKSSISMNNSCDLHGRTSGEVHVIVGPMFTGKTTALLHWIRFEGSTSRNIAIIKSRKDTRYAIDSVVTHDGMKFPCWAMPDLLSFR</sequence>
<dbReference type="GO" id="GO:0004797">
    <property type="term" value="F:thymidine kinase activity"/>
    <property type="evidence" value="ECO:0007669"/>
    <property type="project" value="UniProtKB-EC"/>
</dbReference>
<dbReference type="Proteomes" id="UP000811246">
    <property type="component" value="Chromosome 3"/>
</dbReference>
<proteinExistence type="inferred from homology"/>
<evidence type="ECO:0000313" key="8">
    <source>
        <dbReference type="Proteomes" id="UP000811246"/>
    </source>
</evidence>
<evidence type="ECO:0000256" key="6">
    <source>
        <dbReference type="RuleBase" id="RU004165"/>
    </source>
</evidence>
<evidence type="ECO:0000313" key="7">
    <source>
        <dbReference type="EMBL" id="KAG6724645.1"/>
    </source>
</evidence>
<dbReference type="PANTHER" id="PTHR11441">
    <property type="entry name" value="THYMIDINE KINASE"/>
    <property type="match status" value="1"/>
</dbReference>
<organism evidence="7 8">
    <name type="scientific">Carya illinoinensis</name>
    <name type="common">Pecan</name>
    <dbReference type="NCBI Taxonomy" id="32201"/>
    <lineage>
        <taxon>Eukaryota</taxon>
        <taxon>Viridiplantae</taxon>
        <taxon>Streptophyta</taxon>
        <taxon>Embryophyta</taxon>
        <taxon>Tracheophyta</taxon>
        <taxon>Spermatophyta</taxon>
        <taxon>Magnoliopsida</taxon>
        <taxon>eudicotyledons</taxon>
        <taxon>Gunneridae</taxon>
        <taxon>Pentapetalae</taxon>
        <taxon>rosids</taxon>
        <taxon>fabids</taxon>
        <taxon>Fagales</taxon>
        <taxon>Juglandaceae</taxon>
        <taxon>Carya</taxon>
    </lineage>
</organism>
<protein>
    <recommendedName>
        <fullName evidence="5">Thymidine kinase</fullName>
        <ecNumber evidence="5">2.7.1.21</ecNumber>
    </recommendedName>
</protein>
<evidence type="ECO:0000256" key="1">
    <source>
        <dbReference type="ARBA" id="ARBA00022679"/>
    </source>
</evidence>
<evidence type="ECO:0000256" key="3">
    <source>
        <dbReference type="ARBA" id="ARBA00022777"/>
    </source>
</evidence>
<evidence type="ECO:0000256" key="5">
    <source>
        <dbReference type="RuleBase" id="RU000544"/>
    </source>
</evidence>
<comment type="similarity">
    <text evidence="6">Belongs to the thymidine kinase family.</text>
</comment>
<reference evidence="7" key="1">
    <citation type="submission" date="2021-01" db="EMBL/GenBank/DDBJ databases">
        <authorList>
            <person name="Lovell J.T."/>
            <person name="Bentley N."/>
            <person name="Bhattarai G."/>
            <person name="Jenkins J.W."/>
            <person name="Sreedasyam A."/>
            <person name="Alarcon Y."/>
            <person name="Bock C."/>
            <person name="Boston L."/>
            <person name="Carlson J."/>
            <person name="Cervantes K."/>
            <person name="Clermont K."/>
            <person name="Krom N."/>
            <person name="Kubenka K."/>
            <person name="Mamidi S."/>
            <person name="Mattison C."/>
            <person name="Monteros M."/>
            <person name="Pisani C."/>
            <person name="Plott C."/>
            <person name="Rajasekar S."/>
            <person name="Rhein H.S."/>
            <person name="Rohla C."/>
            <person name="Song M."/>
            <person name="Hilaire R.S."/>
            <person name="Shu S."/>
            <person name="Wells L."/>
            <person name="Wang X."/>
            <person name="Webber J."/>
            <person name="Heerema R.J."/>
            <person name="Klein P."/>
            <person name="Conner P."/>
            <person name="Grauke L."/>
            <person name="Grimwood J."/>
            <person name="Schmutz J."/>
            <person name="Randall J.J."/>
        </authorList>
    </citation>
    <scope>NUCLEOTIDE SEQUENCE</scope>
    <source>
        <tissue evidence="7">Leaf</tissue>
    </source>
</reference>
<evidence type="ECO:0000256" key="2">
    <source>
        <dbReference type="ARBA" id="ARBA00022741"/>
    </source>
</evidence>
<dbReference type="InterPro" id="IPR001267">
    <property type="entry name" value="Thymidine_kinase"/>
</dbReference>
<dbReference type="GO" id="GO:0005524">
    <property type="term" value="F:ATP binding"/>
    <property type="evidence" value="ECO:0007669"/>
    <property type="project" value="UniProtKB-KW"/>
</dbReference>
<accession>A0A922FQ23</accession>
<dbReference type="GO" id="GO:0071897">
    <property type="term" value="P:DNA biosynthetic process"/>
    <property type="evidence" value="ECO:0007669"/>
    <property type="project" value="UniProtKB-KW"/>
</dbReference>
<comment type="catalytic activity">
    <reaction evidence="5">
        <text>thymidine + ATP = dTMP + ADP + H(+)</text>
        <dbReference type="Rhea" id="RHEA:19129"/>
        <dbReference type="ChEBI" id="CHEBI:15378"/>
        <dbReference type="ChEBI" id="CHEBI:17748"/>
        <dbReference type="ChEBI" id="CHEBI:30616"/>
        <dbReference type="ChEBI" id="CHEBI:63528"/>
        <dbReference type="ChEBI" id="CHEBI:456216"/>
        <dbReference type="EC" id="2.7.1.21"/>
    </reaction>
</comment>
<dbReference type="Pfam" id="PF00265">
    <property type="entry name" value="TK"/>
    <property type="match status" value="1"/>
</dbReference>
<dbReference type="GO" id="GO:0046104">
    <property type="term" value="P:thymidine metabolic process"/>
    <property type="evidence" value="ECO:0007669"/>
    <property type="project" value="TreeGrafter"/>
</dbReference>
<comment type="caution">
    <text evidence="7">The sequence shown here is derived from an EMBL/GenBank/DDBJ whole genome shotgun (WGS) entry which is preliminary data.</text>
</comment>
<keyword evidence="2 5" id="KW-0547">Nucleotide-binding</keyword>
<dbReference type="EC" id="2.7.1.21" evidence="5"/>
<keyword evidence="4 5" id="KW-0067">ATP-binding</keyword>
<keyword evidence="5" id="KW-0237">DNA synthesis</keyword>
<dbReference type="AlphaFoldDB" id="A0A922FQ23"/>
<keyword evidence="1 5" id="KW-0808">Transferase</keyword>
<dbReference type="EMBL" id="CM031827">
    <property type="protein sequence ID" value="KAG6724645.1"/>
    <property type="molecule type" value="Genomic_DNA"/>
</dbReference>